<name>A0A820MFJ4_9BILA</name>
<evidence type="ECO:0000313" key="2">
    <source>
        <dbReference type="Proteomes" id="UP000663844"/>
    </source>
</evidence>
<accession>A0A820MFJ4</accession>
<evidence type="ECO:0000313" key="1">
    <source>
        <dbReference type="EMBL" id="CAF4372879.1"/>
    </source>
</evidence>
<dbReference type="EMBL" id="CAJOAZ010023155">
    <property type="protein sequence ID" value="CAF4372879.1"/>
    <property type="molecule type" value="Genomic_DNA"/>
</dbReference>
<dbReference type="Proteomes" id="UP000663844">
    <property type="component" value="Unassembled WGS sequence"/>
</dbReference>
<reference evidence="1" key="1">
    <citation type="submission" date="2021-02" db="EMBL/GenBank/DDBJ databases">
        <authorList>
            <person name="Nowell W R."/>
        </authorList>
    </citation>
    <scope>NUCLEOTIDE SEQUENCE</scope>
</reference>
<gene>
    <name evidence="1" type="ORF">OXD698_LOCUS49939</name>
</gene>
<dbReference type="AlphaFoldDB" id="A0A820MFJ4"/>
<protein>
    <submittedName>
        <fullName evidence="1">Uncharacterized protein</fullName>
    </submittedName>
</protein>
<comment type="caution">
    <text evidence="1">The sequence shown here is derived from an EMBL/GenBank/DDBJ whole genome shotgun (WGS) entry which is preliminary data.</text>
</comment>
<sequence>PSTISSTPTAISSSTTSGECGVKHLILDTSNHI</sequence>
<proteinExistence type="predicted"/>
<feature type="non-terminal residue" evidence="1">
    <location>
        <position position="1"/>
    </location>
</feature>
<organism evidence="1 2">
    <name type="scientific">Adineta steineri</name>
    <dbReference type="NCBI Taxonomy" id="433720"/>
    <lineage>
        <taxon>Eukaryota</taxon>
        <taxon>Metazoa</taxon>
        <taxon>Spiralia</taxon>
        <taxon>Gnathifera</taxon>
        <taxon>Rotifera</taxon>
        <taxon>Eurotatoria</taxon>
        <taxon>Bdelloidea</taxon>
        <taxon>Adinetida</taxon>
        <taxon>Adinetidae</taxon>
        <taxon>Adineta</taxon>
    </lineage>
</organism>